<dbReference type="OrthoDB" id="6288289at2"/>
<name>A4CF72_9GAMM</name>
<dbReference type="Proteomes" id="UP000006201">
    <property type="component" value="Unassembled WGS sequence"/>
</dbReference>
<organism evidence="2 3">
    <name type="scientific">Pseudoalteromonas tunicata D2</name>
    <dbReference type="NCBI Taxonomy" id="87626"/>
    <lineage>
        <taxon>Bacteria</taxon>
        <taxon>Pseudomonadati</taxon>
        <taxon>Pseudomonadota</taxon>
        <taxon>Gammaproteobacteria</taxon>
        <taxon>Alteromonadales</taxon>
        <taxon>Pseudoalteromonadaceae</taxon>
        <taxon>Pseudoalteromonas</taxon>
    </lineage>
</organism>
<dbReference type="HOGENOM" id="CLU_1593187_0_0_6"/>
<sequence length="167" mass="19049">MKYFLILAACLISNAASALPTFFVGEAMQITKSDLQPITQFYKRENGVDKYAEVAYEVEFPIYGTYGLTEIDVELTGNIYSAWYSSNFGMKVAVFCNNTIVANDTSYGVRYEHASYLVKPQIHVDSYPIPDGCESIKIRMEKQGNLSRMYFTNIMDIDVRLYITNKF</sequence>
<evidence type="ECO:0000256" key="1">
    <source>
        <dbReference type="SAM" id="SignalP"/>
    </source>
</evidence>
<keyword evidence="3" id="KW-1185">Reference proteome</keyword>
<feature type="signal peptide" evidence="1">
    <location>
        <begin position="1"/>
        <end position="18"/>
    </location>
</feature>
<dbReference type="STRING" id="87626.PTD2_00387"/>
<feature type="chain" id="PRO_5002667294" description="Orphan protein" evidence="1">
    <location>
        <begin position="19"/>
        <end position="167"/>
    </location>
</feature>
<keyword evidence="1" id="KW-0732">Signal</keyword>
<evidence type="ECO:0000313" key="3">
    <source>
        <dbReference type="Proteomes" id="UP000006201"/>
    </source>
</evidence>
<gene>
    <name evidence="2" type="ORF">PTD2_00387</name>
</gene>
<accession>A4CF72</accession>
<protein>
    <recommendedName>
        <fullName evidence="4">Orphan protein</fullName>
    </recommendedName>
</protein>
<comment type="caution">
    <text evidence="2">The sequence shown here is derived from an EMBL/GenBank/DDBJ whole genome shotgun (WGS) entry which is preliminary data.</text>
</comment>
<reference evidence="2 3" key="1">
    <citation type="submission" date="2006-02" db="EMBL/GenBank/DDBJ databases">
        <authorList>
            <person name="Moran M.A."/>
            <person name="Kjelleberg S."/>
            <person name="Egan S."/>
            <person name="Saunders N."/>
            <person name="Thomas T."/>
            <person name="Ferriera S."/>
            <person name="Johnson J."/>
            <person name="Kravitz S."/>
            <person name="Halpern A."/>
            <person name="Remington K."/>
            <person name="Beeson K."/>
            <person name="Tran B."/>
            <person name="Rogers Y.-H."/>
            <person name="Friedman R."/>
            <person name="Venter J.C."/>
        </authorList>
    </citation>
    <scope>NUCLEOTIDE SEQUENCE [LARGE SCALE GENOMIC DNA]</scope>
    <source>
        <strain evidence="2 3">D2</strain>
    </source>
</reference>
<dbReference type="RefSeq" id="WP_009840731.1">
    <property type="nucleotide sequence ID" value="NZ_CH959303.1"/>
</dbReference>
<dbReference type="EMBL" id="AAOH01000011">
    <property type="protein sequence ID" value="EAR26620.1"/>
    <property type="molecule type" value="Genomic_DNA"/>
</dbReference>
<evidence type="ECO:0008006" key="4">
    <source>
        <dbReference type="Google" id="ProtNLM"/>
    </source>
</evidence>
<evidence type="ECO:0000313" key="2">
    <source>
        <dbReference type="EMBL" id="EAR26620.1"/>
    </source>
</evidence>
<dbReference type="AlphaFoldDB" id="A4CF72"/>
<proteinExistence type="predicted"/>